<dbReference type="OrthoDB" id="10343105at2759"/>
<organism evidence="2 3">
    <name type="scientific">Paragonimus skrjabini miyazakii</name>
    <dbReference type="NCBI Taxonomy" id="59628"/>
    <lineage>
        <taxon>Eukaryota</taxon>
        <taxon>Metazoa</taxon>
        <taxon>Spiralia</taxon>
        <taxon>Lophotrochozoa</taxon>
        <taxon>Platyhelminthes</taxon>
        <taxon>Trematoda</taxon>
        <taxon>Digenea</taxon>
        <taxon>Plagiorchiida</taxon>
        <taxon>Troglotremata</taxon>
        <taxon>Troglotrematidae</taxon>
        <taxon>Paragonimus</taxon>
    </lineage>
</organism>
<feature type="compositionally biased region" description="Low complexity" evidence="1">
    <location>
        <begin position="2462"/>
        <end position="2473"/>
    </location>
</feature>
<feature type="region of interest" description="Disordered" evidence="1">
    <location>
        <begin position="2448"/>
        <end position="2479"/>
    </location>
</feature>
<dbReference type="EMBL" id="JTDE01020826">
    <property type="protein sequence ID" value="KAF7233759.1"/>
    <property type="molecule type" value="Genomic_DNA"/>
</dbReference>
<dbReference type="Proteomes" id="UP000822476">
    <property type="component" value="Unassembled WGS sequence"/>
</dbReference>
<reference evidence="2" key="1">
    <citation type="submission" date="2019-07" db="EMBL/GenBank/DDBJ databases">
        <title>Annotation for the trematode Paragonimus miyazaki's.</title>
        <authorList>
            <person name="Choi Y.-J."/>
        </authorList>
    </citation>
    <scope>NUCLEOTIDE SEQUENCE</scope>
    <source>
        <strain evidence="2">Japan</strain>
    </source>
</reference>
<feature type="compositionally biased region" description="Basic and acidic residues" evidence="1">
    <location>
        <begin position="1837"/>
        <end position="1859"/>
    </location>
</feature>
<keyword evidence="3" id="KW-1185">Reference proteome</keyword>
<feature type="region of interest" description="Disordered" evidence="1">
    <location>
        <begin position="1824"/>
        <end position="1867"/>
    </location>
</feature>
<evidence type="ECO:0000256" key="1">
    <source>
        <dbReference type="SAM" id="MobiDB-lite"/>
    </source>
</evidence>
<feature type="non-terminal residue" evidence="2">
    <location>
        <position position="2721"/>
    </location>
</feature>
<protein>
    <recommendedName>
        <fullName evidence="4">Lysosomal-trafficking regulator</fullName>
    </recommendedName>
</protein>
<evidence type="ECO:0008006" key="4">
    <source>
        <dbReference type="Google" id="ProtNLM"/>
    </source>
</evidence>
<accession>A0A8S9YBV0</accession>
<evidence type="ECO:0000313" key="2">
    <source>
        <dbReference type="EMBL" id="KAF7233759.1"/>
    </source>
</evidence>
<comment type="caution">
    <text evidence="2">The sequence shown here is derived from an EMBL/GenBank/DDBJ whole genome shotgun (WGS) entry which is preliminary data.</text>
</comment>
<name>A0A8S9YBV0_9TREM</name>
<proteinExistence type="predicted"/>
<feature type="region of interest" description="Disordered" evidence="1">
    <location>
        <begin position="1706"/>
        <end position="1725"/>
    </location>
</feature>
<feature type="compositionally biased region" description="Polar residues" evidence="1">
    <location>
        <begin position="1712"/>
        <end position="1723"/>
    </location>
</feature>
<gene>
    <name evidence="2" type="ORF">EG68_05801</name>
</gene>
<sequence>YTEKSLHWTVALDPFDSECHTGCCQQVPHICTICSPDVPPCLNWASTKLPIGPRRHSDSTLVGLQSDLRSRNSSLTSKCLTLCSKATESSATIMSGFNCSAPFTSLENISKPFDTHCLRRLYVLFQHLGRSVRQQSYVRVLLLFLECLRRTVLLCIQTIDCWISSESLNRNQQIVLALLCDCFTILINQLCQFYQPGYCTISLKSSVLCVSTFARFASQTIPRLIRKPWFGRCDSVAPLWVPLMRGLLRLLAIQIFNDSMEHTSDLVTGCCMALRAIPSNSHGIQLCRFLLHELVDSSFVPFPANSFKCNILSRFFVSCLQELPYDLVNYLIDLFYCHFSTELSVNSLGPYNNNELIFCLWSILLRTPRDTNPRLLRFFFVLLNNLPFAQLDFCLPIMLSGLTEQLLIESSTAPLLTFLSSLLDCAFGLFTRHARHLFLTSLLRTILLPLCLRLPTDRWHTEFGLIFFDQCWVKSLGAYDAYSHETIKLAMACLDCVDTDDRTVSLAASIRHWPTLWATVIKSLVHLLREPVEPAIVQVGQGMMIQLWKCVIDCLLRLLLWHLQHEELGLSNSCSRETDSIHPSNPHDLGWSELVQLLLSPDIVCSQSPVSSPSASSSVPVIRIHDVRLYLLHQLHSIKLGSRNMSVLDQSIEHIRDVIHEECERLRLPFESTNDWSEWCNRFCVRVWYPLLVLLESQHKSDEHSDKYICILLNLFINPLWSTMQLHNSDADHLLFDYLLPHLIDYRAHLDNTSNSLTVPSLLVFVTRFILRVTPECGNLAIQQSCVPVHYGQTRWINCITMLASKLANASMCRQFELHSLLNESLDMITHHIPCSTVGVAITQLMRSICLRSRSEALSGSQLAVQLSPGQLEQVLRTIQRLLKQKDDVLRCRCDQMDRSKTLLLTSRLIQLLVDWIKCSDPLAPSHYTCWPPSFDIVTPPPSCLEAEPCTLSFRRYSFALACLCPPNLQLDLSSSNCLSSIFDQFTQPSHLNPHSDLDNALQSGLMLSTWIRLIQSDSSSPSFPVDKTSFPSSLKYGDLIHVVSFESVCKFTDACVSTTENPFYAHLRSDWSLQVWISVRSATFHIRAHRLSQVTQSGDADPVLFTNDSWIPLPCLTAGFCDKHSWHHLLLHFRCSWDSNSVEVILASCGGHSQSVLLELRKSREVSCNLTGTDVRQSTPPRPSTVVLFHLGHRTNEFNQIPVLELGNMLLFAVDSANPVESSAQHEVQRLSLGLTLLSPDWLGYLDSLECGARYTSAAWCILHNLVRRSFNFKAHDSSMERSAYLLRAGTEWLLSSNGWLTLVRQVLQISLIGVYSAASPNRIIYRSIGSNVLRPNNAESSSVAIGDLNWLLNEDHSVPLYTLVNAPELNIYDPLNSCEFPEPRLVPSKLIGQRSVDVNLAFAPHGGIEVAFWLLGQVICDETESFSACASFLQADCLELLFTLLDRSTVAAVQFCAPALPDPGVEPAVGNRRERATDVLPLNVGHCLLARLIKHPRFAASFHKVIKVFSDQLFIPLPTSVCHENQRGQSESIQLLWNPSLLRCLMLFAPAQFWLSTTSLTGSQFVFEGLLPQTLRLLTQVLQLNSTSAFASTTAFFLDRWQLLSVACASLREHFLEHSSLCSSGGLDMIERRRHAVLSSLVKLIRTRLIWLPPEPTASTYLDLESCWSVGHAVRSLFTRLFRSVISLDADLYLTATEHVFATHEDSDDNGGQVNVSSRDNGTTHHHSDPTWLWWHQRVASCFQPEQWKIWPQSVQPRSTSFTEILCEERFNPMFQTELETAMKPTCQFTPNAATVSSNNKMTSRQTEMLSCISPSLFNLTNHNTPAMQSPLDVSQKDEQSSQPAEEHLRVDEKAQSDESPISSSWSIHEPVAANDLSEHNLDVIWTVDQTVPNTSNGEMSTAMSQMHTQIDRSVKEIRTTRGHTDLDDDSPTLSKSPNQKLVWSHNLSDCDRNQKLASALIFCLDSAWFYALNCCNQATSVSKHSLAVDSCTTKVDCSGAIYPHLITNLCPPLWFVHSLLEHSSVRIREAGLNGYRVWLRHAMLTTLSGNHQKLDRPLPSASRLSSLLASKLLKPSPPVLHSDAVQQTNSTVIGQHLCSSGLLNRAFDLVLDAIGCSPVVDLANLNQQTSECEPGSACDTLGYLCFAEQMNSILFMDPCDSSDKLCPQQSDHISYLDYSLPLLLSSLVASSVDAMMSLHVKCGQSSDQLASYSKEVDLCAAGLTAITRLLQYPEPCLLPTVLKAGLLPALYQLSRVLELGLVNLVSEKTEAAVCCLLTSLSRLLGRVTGWLIQDSSLCHVTEYDVYASADFRFSLVTNLIRQLLVLGPSGSDQPVEPQMRGVDPGPVSRCLVRRMLYTLLDTSRHRLEQLTNHSPAANERVTAADSSKIKQLFDQLTWTVNNTVDVLTYTAAWENEMSIFLKAFIPCLESTSQCLRRYRSARARRLTRSPSGPLNSKYSPRSPSCLPPSCADDSQGPIRPPIISRSHLSSDKIDYLHELPEATNNPFENFQQSLDQALVTCLFSTAASIQNGTLIPVTTNQLGPISASGCLTVFCKAIGRMLVAKTQPPMLDVALDPVATYLLKLSNEEPRLLCTCLASLPRLFSLVFWNNLSCLESGLLNLMTSEELLSFHLPIYRPNSEVGYHRQSRGQNSPHHETVRSASLSRLTKDYAIGLVFRRLEELFHTVRSLLTLQRDTYRLRFSPEARTVHRALDRLGP</sequence>
<feature type="non-terminal residue" evidence="2">
    <location>
        <position position="1"/>
    </location>
</feature>
<evidence type="ECO:0000313" key="3">
    <source>
        <dbReference type="Proteomes" id="UP000822476"/>
    </source>
</evidence>